<dbReference type="GO" id="GO:0042910">
    <property type="term" value="F:xenobiotic transmembrane transporter activity"/>
    <property type="evidence" value="ECO:0007669"/>
    <property type="project" value="InterPro"/>
</dbReference>
<comment type="caution">
    <text evidence="11">The sequence shown here is derived from an EMBL/GenBank/DDBJ whole genome shotgun (WGS) entry which is preliminary data.</text>
</comment>
<accession>A0A3A9ARJ8</accession>
<evidence type="ECO:0000313" key="12">
    <source>
        <dbReference type="Proteomes" id="UP000280696"/>
    </source>
</evidence>
<sequence>MTNDFSRGKVWHNIISQSIPLMLAQLVQLLYNVVDRIYIGHLPGADSLALTGIGLAFPLTTLVAAFTFLFSTGGTPLFSISRGARQEDRAEKILGSVFSLLLLSSLVILLFCYLLRRPILYLFGASDASYVYADAYLKIYLLGTSFSMLSTGLNGFINAQGFPKMGMMTTLLGALLNLILDPLFIFCFRMGVAGAALATVLSQIASCIWVLRFLTGKKVELRIKRQNLKIDLKLTREIIPLGMSGFIMQATNCLVQVVCNATLKIYGGDLYVGIMTVINSVREILSLPVSGLTSGSQPVLGYNYGAKQYERVCQGIRFTSVIGILYTLAAWFIVICSPHFLLSIFTTDAAMLEAGADALRLYFFGFFFMAFQFCGQSSFTALGYSKQAIFFSLLRKAVIVAPLTILLPRLGFGVDGIFLAEPISNAIGGLACFITMYFTLYRKLKKMQGPSISFEN</sequence>
<feature type="transmembrane region" description="Helical" evidence="10">
    <location>
        <begin position="136"/>
        <end position="157"/>
    </location>
</feature>
<evidence type="ECO:0000256" key="7">
    <source>
        <dbReference type="ARBA" id="ARBA00022989"/>
    </source>
</evidence>
<comment type="similarity">
    <text evidence="2">Belongs to the multi antimicrobial extrusion (MATE) (TC 2.A.66.1) family. MepA subfamily.</text>
</comment>
<dbReference type="PANTHER" id="PTHR43823:SF3">
    <property type="entry name" value="MULTIDRUG EXPORT PROTEIN MEPA"/>
    <property type="match status" value="1"/>
</dbReference>
<dbReference type="Pfam" id="PF01554">
    <property type="entry name" value="MatE"/>
    <property type="match status" value="2"/>
</dbReference>
<evidence type="ECO:0000256" key="5">
    <source>
        <dbReference type="ARBA" id="ARBA00022475"/>
    </source>
</evidence>
<feature type="transmembrane region" description="Helical" evidence="10">
    <location>
        <begin position="361"/>
        <end position="381"/>
    </location>
</feature>
<feature type="transmembrane region" description="Helical" evidence="10">
    <location>
        <begin position="169"/>
        <end position="186"/>
    </location>
</feature>
<evidence type="ECO:0000256" key="8">
    <source>
        <dbReference type="ARBA" id="ARBA00023136"/>
    </source>
</evidence>
<dbReference type="GO" id="GO:0046677">
    <property type="term" value="P:response to antibiotic"/>
    <property type="evidence" value="ECO:0007669"/>
    <property type="project" value="UniProtKB-KW"/>
</dbReference>
<evidence type="ECO:0000313" key="11">
    <source>
        <dbReference type="EMBL" id="RKI94022.1"/>
    </source>
</evidence>
<dbReference type="InterPro" id="IPR002528">
    <property type="entry name" value="MATE_fam"/>
</dbReference>
<evidence type="ECO:0000256" key="10">
    <source>
        <dbReference type="SAM" id="Phobius"/>
    </source>
</evidence>
<feature type="transmembrane region" description="Helical" evidence="10">
    <location>
        <begin position="318"/>
        <end position="341"/>
    </location>
</feature>
<dbReference type="GO" id="GO:0005886">
    <property type="term" value="C:plasma membrane"/>
    <property type="evidence" value="ECO:0007669"/>
    <property type="project" value="UniProtKB-SubCell"/>
</dbReference>
<dbReference type="InterPro" id="IPR045070">
    <property type="entry name" value="MATE_MepA-like"/>
</dbReference>
<keyword evidence="8 10" id="KW-0472">Membrane</keyword>
<dbReference type="OrthoDB" id="9811110at2"/>
<keyword evidence="7 10" id="KW-1133">Transmembrane helix</keyword>
<dbReference type="EMBL" id="RAYQ01000001">
    <property type="protein sequence ID" value="RKI94022.1"/>
    <property type="molecule type" value="Genomic_DNA"/>
</dbReference>
<proteinExistence type="inferred from homology"/>
<gene>
    <name evidence="11" type="ORF">D7V94_00080</name>
</gene>
<dbReference type="InterPro" id="IPR051327">
    <property type="entry name" value="MATE_MepA_subfamily"/>
</dbReference>
<organism evidence="11 12">
    <name type="scientific">Parablautia intestinalis</name>
    <dbReference type="NCBI Taxonomy" id="2320100"/>
    <lineage>
        <taxon>Bacteria</taxon>
        <taxon>Bacillati</taxon>
        <taxon>Bacillota</taxon>
        <taxon>Clostridia</taxon>
        <taxon>Lachnospirales</taxon>
        <taxon>Lachnospiraceae</taxon>
        <taxon>Parablautia</taxon>
    </lineage>
</organism>
<feature type="transmembrane region" description="Helical" evidence="10">
    <location>
        <begin position="48"/>
        <end position="72"/>
    </location>
</feature>
<keyword evidence="6 10" id="KW-0812">Transmembrane</keyword>
<evidence type="ECO:0000256" key="6">
    <source>
        <dbReference type="ARBA" id="ARBA00022692"/>
    </source>
</evidence>
<evidence type="ECO:0000256" key="9">
    <source>
        <dbReference type="ARBA" id="ARBA00023251"/>
    </source>
</evidence>
<dbReference type="NCBIfam" id="TIGR00797">
    <property type="entry name" value="matE"/>
    <property type="match status" value="1"/>
</dbReference>
<reference evidence="11 12" key="1">
    <citation type="submission" date="2018-09" db="EMBL/GenBank/DDBJ databases">
        <title>Murine metabolic-syndrome-specific gut microbial biobank.</title>
        <authorList>
            <person name="Liu C."/>
        </authorList>
    </citation>
    <scope>NUCLEOTIDE SEQUENCE [LARGE SCALE GENOMIC DNA]</scope>
    <source>
        <strain evidence="11 12">0.1xD8-82</strain>
    </source>
</reference>
<feature type="transmembrane region" description="Helical" evidence="10">
    <location>
        <begin position="192"/>
        <end position="215"/>
    </location>
</feature>
<dbReference type="Proteomes" id="UP000280696">
    <property type="component" value="Unassembled WGS sequence"/>
</dbReference>
<keyword evidence="4" id="KW-0813">Transport</keyword>
<evidence type="ECO:0000256" key="3">
    <source>
        <dbReference type="ARBA" id="ARBA00022106"/>
    </source>
</evidence>
<keyword evidence="12" id="KW-1185">Reference proteome</keyword>
<dbReference type="RefSeq" id="WP_120465621.1">
    <property type="nucleotide sequence ID" value="NZ_CATAJS010000016.1"/>
</dbReference>
<evidence type="ECO:0000256" key="2">
    <source>
        <dbReference type="ARBA" id="ARBA00008417"/>
    </source>
</evidence>
<name>A0A3A9ARJ8_9FIRM</name>
<evidence type="ECO:0000256" key="1">
    <source>
        <dbReference type="ARBA" id="ARBA00004651"/>
    </source>
</evidence>
<feature type="transmembrane region" description="Helical" evidence="10">
    <location>
        <begin position="393"/>
        <end position="411"/>
    </location>
</feature>
<evidence type="ECO:0000256" key="4">
    <source>
        <dbReference type="ARBA" id="ARBA00022448"/>
    </source>
</evidence>
<dbReference type="GO" id="GO:0015297">
    <property type="term" value="F:antiporter activity"/>
    <property type="evidence" value="ECO:0007669"/>
    <property type="project" value="InterPro"/>
</dbReference>
<keyword evidence="9" id="KW-0046">Antibiotic resistance</keyword>
<dbReference type="PIRSF" id="PIRSF006603">
    <property type="entry name" value="DinF"/>
    <property type="match status" value="1"/>
</dbReference>
<feature type="transmembrane region" description="Helical" evidence="10">
    <location>
        <begin position="423"/>
        <end position="441"/>
    </location>
</feature>
<dbReference type="InterPro" id="IPR048279">
    <property type="entry name" value="MdtK-like"/>
</dbReference>
<dbReference type="AlphaFoldDB" id="A0A3A9ARJ8"/>
<comment type="subcellular location">
    <subcellularLocation>
        <location evidence="1">Cell membrane</location>
        <topology evidence="1">Multi-pass membrane protein</topology>
    </subcellularLocation>
</comment>
<protein>
    <recommendedName>
        <fullName evidence="3">Multidrug export protein MepA</fullName>
    </recommendedName>
</protein>
<dbReference type="PANTHER" id="PTHR43823">
    <property type="entry name" value="SPORULATION PROTEIN YKVU"/>
    <property type="match status" value="1"/>
</dbReference>
<dbReference type="CDD" id="cd13143">
    <property type="entry name" value="MATE_MepA_like"/>
    <property type="match status" value="1"/>
</dbReference>
<feature type="transmembrane region" description="Helical" evidence="10">
    <location>
        <begin position="93"/>
        <end position="116"/>
    </location>
</feature>
<keyword evidence="5" id="KW-1003">Cell membrane</keyword>